<evidence type="ECO:0000313" key="3">
    <source>
        <dbReference type="Proteomes" id="UP000183371"/>
    </source>
</evidence>
<dbReference type="AlphaFoldDB" id="A0A1I7C6K5"/>
<name>A0A1I7C6K5_9HYPH</name>
<gene>
    <name evidence="2" type="ORF">SAMN05444141_105242</name>
</gene>
<evidence type="ECO:0000256" key="1">
    <source>
        <dbReference type="SAM" id="MobiDB-lite"/>
    </source>
</evidence>
<dbReference type="EMBL" id="FPBD01000005">
    <property type="protein sequence ID" value="SFT95028.1"/>
    <property type="molecule type" value="Genomic_DNA"/>
</dbReference>
<reference evidence="3" key="1">
    <citation type="submission" date="2016-10" db="EMBL/GenBank/DDBJ databases">
        <authorList>
            <person name="Varghese N."/>
            <person name="Submissions S."/>
        </authorList>
    </citation>
    <scope>NUCLEOTIDE SEQUENCE [LARGE SCALE GENOMIC DNA]</scope>
    <source>
        <strain evidence="3">DSM 17465</strain>
    </source>
</reference>
<dbReference type="Proteomes" id="UP000183371">
    <property type="component" value="Unassembled WGS sequence"/>
</dbReference>
<feature type="compositionally biased region" description="Polar residues" evidence="1">
    <location>
        <begin position="14"/>
        <end position="24"/>
    </location>
</feature>
<organism evidence="2 3">
    <name type="scientific">Pseudovibrio denitrificans</name>
    <dbReference type="NCBI Taxonomy" id="258256"/>
    <lineage>
        <taxon>Bacteria</taxon>
        <taxon>Pseudomonadati</taxon>
        <taxon>Pseudomonadota</taxon>
        <taxon>Alphaproteobacteria</taxon>
        <taxon>Hyphomicrobiales</taxon>
        <taxon>Stappiaceae</taxon>
        <taxon>Pseudovibrio</taxon>
    </lineage>
</organism>
<keyword evidence="3" id="KW-1185">Reference proteome</keyword>
<sequence length="127" mass="14272">MMNPINSAAPAPTLMNTARQSQEAKQPEKPMPEITMDFSETRILKHFFAPRTLKEEAAHAEVKSAILELQEYERYLKDFEKIVDPETKRAFKDDPAGAVSEIVSDSPGTGGSYKQYGDLQLRVELTI</sequence>
<protein>
    <submittedName>
        <fullName evidence="2">Uncharacterized protein</fullName>
    </submittedName>
</protein>
<feature type="region of interest" description="Disordered" evidence="1">
    <location>
        <begin position="93"/>
        <end position="113"/>
    </location>
</feature>
<evidence type="ECO:0000313" key="2">
    <source>
        <dbReference type="EMBL" id="SFT95028.1"/>
    </source>
</evidence>
<accession>A0A1I7C6K5</accession>
<proteinExistence type="predicted"/>
<feature type="region of interest" description="Disordered" evidence="1">
    <location>
        <begin position="1"/>
        <end position="33"/>
    </location>
</feature>
<dbReference type="RefSeq" id="WP_054784465.1">
    <property type="nucleotide sequence ID" value="NZ_FPBD01000005.1"/>
</dbReference>